<dbReference type="InterPro" id="IPR005149">
    <property type="entry name" value="Tscrpt_reg_PadR_N"/>
</dbReference>
<feature type="compositionally biased region" description="Polar residues" evidence="1">
    <location>
        <begin position="86"/>
        <end position="103"/>
    </location>
</feature>
<dbReference type="SUPFAM" id="SSF46785">
    <property type="entry name" value="Winged helix' DNA-binding domain"/>
    <property type="match status" value="1"/>
</dbReference>
<dbReference type="OrthoDB" id="122286at2"/>
<feature type="region of interest" description="Disordered" evidence="1">
    <location>
        <begin position="84"/>
        <end position="103"/>
    </location>
</feature>
<dbReference type="EMBL" id="VFOR01000002">
    <property type="protein sequence ID" value="TQL57810.1"/>
    <property type="molecule type" value="Genomic_DNA"/>
</dbReference>
<dbReference type="AlphaFoldDB" id="A0A542ZC31"/>
<protein>
    <submittedName>
        <fullName evidence="3">PadR family transcriptional regulator</fullName>
    </submittedName>
</protein>
<dbReference type="Pfam" id="PF03551">
    <property type="entry name" value="PadR"/>
    <property type="match status" value="1"/>
</dbReference>
<keyword evidence="4" id="KW-1185">Reference proteome</keyword>
<dbReference type="Proteomes" id="UP000316196">
    <property type="component" value="Unassembled WGS sequence"/>
</dbReference>
<dbReference type="InterPro" id="IPR036390">
    <property type="entry name" value="WH_DNA-bd_sf"/>
</dbReference>
<sequence length="103" mass="11616">MSTPLRRTPTLMSVLHVLTQSPEPLWGLAIIKKTGYPSGTIYPLLDRLENADLLTSEWEADNDRPGARRRLYRLSPTGETWAHEQLATQRQPAFRTTSQVATA</sequence>
<evidence type="ECO:0000256" key="1">
    <source>
        <dbReference type="SAM" id="MobiDB-lite"/>
    </source>
</evidence>
<evidence type="ECO:0000259" key="2">
    <source>
        <dbReference type="Pfam" id="PF03551"/>
    </source>
</evidence>
<reference evidence="3 4" key="1">
    <citation type="submission" date="2019-06" db="EMBL/GenBank/DDBJ databases">
        <title>Sequencing the genomes of 1000 actinobacteria strains.</title>
        <authorList>
            <person name="Klenk H.-P."/>
        </authorList>
    </citation>
    <scope>NUCLEOTIDE SEQUENCE [LARGE SCALE GENOMIC DNA]</scope>
    <source>
        <strain evidence="3 4">DSM 8251</strain>
    </source>
</reference>
<proteinExistence type="predicted"/>
<feature type="domain" description="Transcription regulator PadR N-terminal" evidence="2">
    <location>
        <begin position="14"/>
        <end position="80"/>
    </location>
</feature>
<dbReference type="RefSeq" id="WP_142093638.1">
    <property type="nucleotide sequence ID" value="NZ_BAAAMD010000004.1"/>
</dbReference>
<name>A0A542ZC31_9ACTN</name>
<dbReference type="InterPro" id="IPR036388">
    <property type="entry name" value="WH-like_DNA-bd_sf"/>
</dbReference>
<evidence type="ECO:0000313" key="4">
    <source>
        <dbReference type="Proteomes" id="UP000316196"/>
    </source>
</evidence>
<dbReference type="Gene3D" id="1.10.10.10">
    <property type="entry name" value="Winged helix-like DNA-binding domain superfamily/Winged helix DNA-binding domain"/>
    <property type="match status" value="1"/>
</dbReference>
<evidence type="ECO:0000313" key="3">
    <source>
        <dbReference type="EMBL" id="TQL57810.1"/>
    </source>
</evidence>
<organism evidence="3 4">
    <name type="scientific">Propioniferax innocua</name>
    <dbReference type="NCBI Taxonomy" id="1753"/>
    <lineage>
        <taxon>Bacteria</taxon>
        <taxon>Bacillati</taxon>
        <taxon>Actinomycetota</taxon>
        <taxon>Actinomycetes</taxon>
        <taxon>Propionibacteriales</taxon>
        <taxon>Propionibacteriaceae</taxon>
        <taxon>Propioniferax</taxon>
    </lineage>
</organism>
<comment type="caution">
    <text evidence="3">The sequence shown here is derived from an EMBL/GenBank/DDBJ whole genome shotgun (WGS) entry which is preliminary data.</text>
</comment>
<gene>
    <name evidence="3" type="ORF">FB460_1652</name>
</gene>
<accession>A0A542ZC31</accession>